<reference evidence="2" key="1">
    <citation type="journal article" date="2020" name="mSystems">
        <title>Genome- and Community-Level Interaction Insights into Carbon Utilization and Element Cycling Functions of Hydrothermarchaeota in Hydrothermal Sediment.</title>
        <authorList>
            <person name="Zhou Z."/>
            <person name="Liu Y."/>
            <person name="Xu W."/>
            <person name="Pan J."/>
            <person name="Luo Z.H."/>
            <person name="Li M."/>
        </authorList>
    </citation>
    <scope>NUCLEOTIDE SEQUENCE [LARGE SCALE GENOMIC DNA]</scope>
    <source>
        <strain evidence="2">SpSt-1257</strain>
    </source>
</reference>
<name>A0A831YE34_9AQUI</name>
<dbReference type="InterPro" id="IPR001763">
    <property type="entry name" value="Rhodanese-like_dom"/>
</dbReference>
<proteinExistence type="predicted"/>
<dbReference type="SUPFAM" id="SSF52821">
    <property type="entry name" value="Rhodanese/Cell cycle control phosphatase"/>
    <property type="match status" value="1"/>
</dbReference>
<evidence type="ECO:0000313" key="2">
    <source>
        <dbReference type="EMBL" id="HEV09344.1"/>
    </source>
</evidence>
<dbReference type="PROSITE" id="PS50206">
    <property type="entry name" value="RHODANESE_3"/>
    <property type="match status" value="1"/>
</dbReference>
<dbReference type="Pfam" id="PF00581">
    <property type="entry name" value="Rhodanese"/>
    <property type="match status" value="1"/>
</dbReference>
<dbReference type="AlphaFoldDB" id="A0A831YE34"/>
<dbReference type="Gene3D" id="3.40.250.10">
    <property type="entry name" value="Rhodanese-like domain"/>
    <property type="match status" value="1"/>
</dbReference>
<comment type="caution">
    <text evidence="2">The sequence shown here is derived from an EMBL/GenBank/DDBJ whole genome shotgun (WGS) entry which is preliminary data.</text>
</comment>
<dbReference type="PANTHER" id="PTHR43031">
    <property type="entry name" value="FAD-DEPENDENT OXIDOREDUCTASE"/>
    <property type="match status" value="1"/>
</dbReference>
<protein>
    <submittedName>
        <fullName evidence="2">Rhodanese-like domain-containing protein</fullName>
    </submittedName>
</protein>
<dbReference type="Proteomes" id="UP000885621">
    <property type="component" value="Unassembled WGS sequence"/>
</dbReference>
<feature type="non-terminal residue" evidence="2">
    <location>
        <position position="104"/>
    </location>
</feature>
<accession>A0A831YE34</accession>
<feature type="domain" description="Rhodanese" evidence="1">
    <location>
        <begin position="32"/>
        <end position="104"/>
    </location>
</feature>
<dbReference type="SMART" id="SM00450">
    <property type="entry name" value="RHOD"/>
    <property type="match status" value="1"/>
</dbReference>
<organism evidence="2">
    <name type="scientific">Sulfurihydrogenibium azorense</name>
    <dbReference type="NCBI Taxonomy" id="309806"/>
    <lineage>
        <taxon>Bacteria</taxon>
        <taxon>Pseudomonadati</taxon>
        <taxon>Aquificota</taxon>
        <taxon>Aquificia</taxon>
        <taxon>Aquificales</taxon>
        <taxon>Hydrogenothermaceae</taxon>
        <taxon>Sulfurihydrogenibium</taxon>
    </lineage>
</organism>
<evidence type="ECO:0000259" key="1">
    <source>
        <dbReference type="PROSITE" id="PS50206"/>
    </source>
</evidence>
<dbReference type="CDD" id="cd00158">
    <property type="entry name" value="RHOD"/>
    <property type="match status" value="1"/>
</dbReference>
<sequence length="104" mass="12008">MRKVILALLLVVGISFAYENLDSKSFYKMIQQEKNIIILDVRTPEEYDKDGHIPNSILIPVQVLPQYIKDLEKFKDKKILVYCRSGSRSSVASKFLEQNGFKNV</sequence>
<dbReference type="InterPro" id="IPR050229">
    <property type="entry name" value="GlpE_sulfurtransferase"/>
</dbReference>
<dbReference type="EMBL" id="DSFC01000167">
    <property type="protein sequence ID" value="HEV09344.1"/>
    <property type="molecule type" value="Genomic_DNA"/>
</dbReference>
<dbReference type="PANTHER" id="PTHR43031:SF1">
    <property type="entry name" value="PYRIDINE NUCLEOTIDE-DISULPHIDE OXIDOREDUCTASE"/>
    <property type="match status" value="1"/>
</dbReference>
<gene>
    <name evidence="2" type="ORF">ENO34_02965</name>
</gene>
<dbReference type="InterPro" id="IPR036873">
    <property type="entry name" value="Rhodanese-like_dom_sf"/>
</dbReference>